<dbReference type="RefSeq" id="WP_120022030.1">
    <property type="nucleotide sequence ID" value="NZ_QZFV01000054.1"/>
</dbReference>
<evidence type="ECO:0000313" key="1">
    <source>
        <dbReference type="EMBL" id="RJQ89683.1"/>
    </source>
</evidence>
<organism evidence="1 2">
    <name type="scientific">Amycolatopsis panacis</name>
    <dbReference type="NCBI Taxonomy" id="2340917"/>
    <lineage>
        <taxon>Bacteria</taxon>
        <taxon>Bacillati</taxon>
        <taxon>Actinomycetota</taxon>
        <taxon>Actinomycetes</taxon>
        <taxon>Pseudonocardiales</taxon>
        <taxon>Pseudonocardiaceae</taxon>
        <taxon>Amycolatopsis</taxon>
    </lineage>
</organism>
<sequence>MEKRDLNLFARLRRINTEFGEITLRPLTVQYEQEKYIEGPRLLGEAHTALGQELTERANELSKQLSQ</sequence>
<keyword evidence="2" id="KW-1185">Reference proteome</keyword>
<dbReference type="EMBL" id="QZFV01000054">
    <property type="protein sequence ID" value="RJQ89683.1"/>
    <property type="molecule type" value="Genomic_DNA"/>
</dbReference>
<evidence type="ECO:0000313" key="2">
    <source>
        <dbReference type="Proteomes" id="UP000285112"/>
    </source>
</evidence>
<comment type="caution">
    <text evidence="1">The sequence shown here is derived from an EMBL/GenBank/DDBJ whole genome shotgun (WGS) entry which is preliminary data.</text>
</comment>
<dbReference type="AlphaFoldDB" id="A0A419I9V3"/>
<accession>A0A419I9V3</accession>
<reference evidence="1 2" key="1">
    <citation type="submission" date="2018-09" db="EMBL/GenBank/DDBJ databases">
        <title>YIM PH 21725 draft genome.</title>
        <authorList>
            <person name="Miao C."/>
        </authorList>
    </citation>
    <scope>NUCLEOTIDE SEQUENCE [LARGE SCALE GENOMIC DNA]</scope>
    <source>
        <strain evidence="2">YIM PH21725</strain>
    </source>
</reference>
<dbReference type="OrthoDB" id="3631464at2"/>
<protein>
    <submittedName>
        <fullName evidence="1">Uncharacterized protein</fullName>
    </submittedName>
</protein>
<name>A0A419I9V3_9PSEU</name>
<dbReference type="Proteomes" id="UP000285112">
    <property type="component" value="Unassembled WGS sequence"/>
</dbReference>
<proteinExistence type="predicted"/>
<gene>
    <name evidence="1" type="ORF">D5S19_04365</name>
</gene>